<dbReference type="InterPro" id="IPR015943">
    <property type="entry name" value="WD40/YVTN_repeat-like_dom_sf"/>
</dbReference>
<proteinExistence type="predicted"/>
<name>A0A7J6L4P9_PERCH</name>
<feature type="repeat" description="WD" evidence="1">
    <location>
        <begin position="103"/>
        <end position="135"/>
    </location>
</feature>
<keyword evidence="3" id="KW-1185">Reference proteome</keyword>
<gene>
    <name evidence="2" type="ORF">FOL47_010109</name>
</gene>
<keyword evidence="1" id="KW-0853">WD repeat</keyword>
<dbReference type="AlphaFoldDB" id="A0A7J6L4P9"/>
<dbReference type="Gene3D" id="2.130.10.10">
    <property type="entry name" value="YVTN repeat-like/Quinoprotein amine dehydrogenase"/>
    <property type="match status" value="1"/>
</dbReference>
<evidence type="ECO:0000313" key="3">
    <source>
        <dbReference type="Proteomes" id="UP000591131"/>
    </source>
</evidence>
<evidence type="ECO:0000313" key="2">
    <source>
        <dbReference type="EMBL" id="KAF4654171.1"/>
    </source>
</evidence>
<dbReference type="PROSITE" id="PS50082">
    <property type="entry name" value="WD_REPEATS_2"/>
    <property type="match status" value="1"/>
</dbReference>
<reference evidence="2 3" key="1">
    <citation type="submission" date="2020-04" db="EMBL/GenBank/DDBJ databases">
        <title>Perkinsus chesapeaki whole genome sequence.</title>
        <authorList>
            <person name="Bogema D.R."/>
        </authorList>
    </citation>
    <scope>NUCLEOTIDE SEQUENCE [LARGE SCALE GENOMIC DNA]</scope>
    <source>
        <strain evidence="2">ATCC PRA-425</strain>
    </source>
</reference>
<dbReference type="Proteomes" id="UP000591131">
    <property type="component" value="Unassembled WGS sequence"/>
</dbReference>
<dbReference type="OrthoDB" id="7318948at2759"/>
<dbReference type="SUPFAM" id="SSF50978">
    <property type="entry name" value="WD40 repeat-like"/>
    <property type="match status" value="1"/>
</dbReference>
<evidence type="ECO:0000256" key="1">
    <source>
        <dbReference type="PROSITE-ProRule" id="PRU00221"/>
    </source>
</evidence>
<dbReference type="PROSITE" id="PS50294">
    <property type="entry name" value="WD_REPEATS_REGION"/>
    <property type="match status" value="1"/>
</dbReference>
<dbReference type="InterPro" id="IPR036322">
    <property type="entry name" value="WD40_repeat_dom_sf"/>
</dbReference>
<dbReference type="EMBL" id="JAAPAO010000756">
    <property type="protein sequence ID" value="KAF4654171.1"/>
    <property type="molecule type" value="Genomic_DNA"/>
</dbReference>
<dbReference type="InterPro" id="IPR001680">
    <property type="entry name" value="WD40_rpt"/>
</dbReference>
<comment type="caution">
    <text evidence="2">The sequence shown here is derived from an EMBL/GenBank/DDBJ whole genome shotgun (WGS) entry which is preliminary data.</text>
</comment>
<organism evidence="2 3">
    <name type="scientific">Perkinsus chesapeaki</name>
    <name type="common">Clam parasite</name>
    <name type="synonym">Perkinsus andrewsi</name>
    <dbReference type="NCBI Taxonomy" id="330153"/>
    <lineage>
        <taxon>Eukaryota</taxon>
        <taxon>Sar</taxon>
        <taxon>Alveolata</taxon>
        <taxon>Perkinsozoa</taxon>
        <taxon>Perkinsea</taxon>
        <taxon>Perkinsida</taxon>
        <taxon>Perkinsidae</taxon>
        <taxon>Perkinsus</taxon>
    </lineage>
</organism>
<protein>
    <submittedName>
        <fullName evidence="2">Uncharacterized protein</fullName>
    </submittedName>
</protein>
<dbReference type="SMART" id="SM00320">
    <property type="entry name" value="WD40"/>
    <property type="match status" value="1"/>
</dbReference>
<accession>A0A7J6L4P9</accession>
<sequence>MCAAFNAIFTEDIYDVQTLDTVEYGLNTMIAVANSKGYVSVYSFQGTQMQISQPESFEVSTPLSVSNLKFVKRDQKLFLAAGVSLMGTIKILDLARGAIINTIDAHNDEIVSMSMNSRMTTLLSTSLDGSVKSWSAIDWRIKEFFRVPTDDPFDFLIHLSSDWNPNEPEEFVTGGLVFALMAFGKTVSQR</sequence>